<dbReference type="PANTHER" id="PTHR23517">
    <property type="entry name" value="RESISTANCE PROTEIN MDTM, PUTATIVE-RELATED-RELATED"/>
    <property type="match status" value="1"/>
</dbReference>
<reference evidence="10" key="1">
    <citation type="submission" date="2023-02" db="EMBL/GenBank/DDBJ databases">
        <title>Genome sequence of Microbacterium liquefaciens B1075.</title>
        <authorList>
            <person name="Cao J."/>
            <person name="Li X."/>
        </authorList>
    </citation>
    <scope>NUCLEOTIDE SEQUENCE</scope>
    <source>
        <strain evidence="10">B1075</strain>
    </source>
</reference>
<evidence type="ECO:0000256" key="4">
    <source>
        <dbReference type="ARBA" id="ARBA00022692"/>
    </source>
</evidence>
<feature type="transmembrane region" description="Helical" evidence="8">
    <location>
        <begin position="155"/>
        <end position="177"/>
    </location>
</feature>
<dbReference type="EMBL" id="CP118606">
    <property type="protein sequence ID" value="WEF19486.1"/>
    <property type="molecule type" value="Genomic_DNA"/>
</dbReference>
<evidence type="ECO:0000313" key="10">
    <source>
        <dbReference type="EMBL" id="WEF19486.1"/>
    </source>
</evidence>
<dbReference type="RefSeq" id="WP_275092686.1">
    <property type="nucleotide sequence ID" value="NZ_CP118606.1"/>
</dbReference>
<feature type="transmembrane region" description="Helical" evidence="8">
    <location>
        <begin position="96"/>
        <end position="119"/>
    </location>
</feature>
<feature type="transmembrane region" description="Helical" evidence="8">
    <location>
        <begin position="218"/>
        <end position="239"/>
    </location>
</feature>
<evidence type="ECO:0000256" key="5">
    <source>
        <dbReference type="ARBA" id="ARBA00022989"/>
    </source>
</evidence>
<evidence type="ECO:0000256" key="8">
    <source>
        <dbReference type="SAM" id="Phobius"/>
    </source>
</evidence>
<dbReference type="Pfam" id="PF07690">
    <property type="entry name" value="MFS_1"/>
    <property type="match status" value="1"/>
</dbReference>
<feature type="transmembrane region" description="Helical" evidence="8">
    <location>
        <begin position="131"/>
        <end position="149"/>
    </location>
</feature>
<evidence type="ECO:0000256" key="1">
    <source>
        <dbReference type="ARBA" id="ARBA00004651"/>
    </source>
</evidence>
<protein>
    <submittedName>
        <fullName evidence="10">MFS transporter</fullName>
    </submittedName>
</protein>
<dbReference type="Gene3D" id="1.20.1250.20">
    <property type="entry name" value="MFS general substrate transporter like domains"/>
    <property type="match status" value="1"/>
</dbReference>
<evidence type="ECO:0000256" key="3">
    <source>
        <dbReference type="ARBA" id="ARBA00022475"/>
    </source>
</evidence>
<accession>A0AAJ5V8X4</accession>
<feature type="transmembrane region" description="Helical" evidence="8">
    <location>
        <begin position="269"/>
        <end position="286"/>
    </location>
</feature>
<sequence>MPSPWRETASGREERNSSKDSAMLVMMADTGSSDNPVPNGDVVGIGKNVEVIGMRSFWNALPTEGRWLLSTVAVQTLGRGMTLPFTIIYFHEVRGFDLGISGALMSLIAITGLVVTGPGGTLIDRFGARRVLIVGLLSMIVGCTLLAYATHPAVAAVAVMLIGVNFGVSWPGFNALIATVVEGEVRQQYFGVNFALVNLGIGVGGVIGGFFVDVADPATFTTIFLVDAASGLIPLALILGPLRHVRTQHEAAVDAPPVGGYREILRRPAVLWLTLLTFLSVFIGYGQMEAGFPAFARQVSEVSTQVVGISFAVNTAVIVLLQFAVLKLITGKRRTRVMQVMALIWALSWVLLGATGFLPGTLVAAIGVIAYMGVFAFGETMLQPTVPAIYNDLASDRTRGRYNAINSAAFQGGAIMGPLVAGILLGGGLEGWFIGLMIAGSLAVGLLALVLERAVDPAANGVVDIHRMEEPDEARTQ</sequence>
<feature type="region of interest" description="Disordered" evidence="7">
    <location>
        <begin position="1"/>
        <end position="20"/>
    </location>
</feature>
<dbReference type="InterPro" id="IPR020846">
    <property type="entry name" value="MFS_dom"/>
</dbReference>
<evidence type="ECO:0000256" key="7">
    <source>
        <dbReference type="SAM" id="MobiDB-lite"/>
    </source>
</evidence>
<keyword evidence="3" id="KW-1003">Cell membrane</keyword>
<evidence type="ECO:0000256" key="2">
    <source>
        <dbReference type="ARBA" id="ARBA00022448"/>
    </source>
</evidence>
<feature type="compositionally biased region" description="Basic and acidic residues" evidence="7">
    <location>
        <begin position="9"/>
        <end position="18"/>
    </location>
</feature>
<feature type="transmembrane region" description="Helical" evidence="8">
    <location>
        <begin position="363"/>
        <end position="382"/>
    </location>
</feature>
<feature type="transmembrane region" description="Helical" evidence="8">
    <location>
        <begin position="337"/>
        <end position="357"/>
    </location>
</feature>
<dbReference type="InterPro" id="IPR011701">
    <property type="entry name" value="MFS"/>
</dbReference>
<gene>
    <name evidence="10" type="ORF">PWF71_09235</name>
</gene>
<dbReference type="GO" id="GO:0022857">
    <property type="term" value="F:transmembrane transporter activity"/>
    <property type="evidence" value="ECO:0007669"/>
    <property type="project" value="InterPro"/>
</dbReference>
<keyword evidence="5 8" id="KW-1133">Transmembrane helix</keyword>
<dbReference type="InterPro" id="IPR036259">
    <property type="entry name" value="MFS_trans_sf"/>
</dbReference>
<evidence type="ECO:0000313" key="11">
    <source>
        <dbReference type="Proteomes" id="UP001214756"/>
    </source>
</evidence>
<comment type="subcellular location">
    <subcellularLocation>
        <location evidence="1">Cell membrane</location>
        <topology evidence="1">Multi-pass membrane protein</topology>
    </subcellularLocation>
</comment>
<dbReference type="InterPro" id="IPR050171">
    <property type="entry name" value="MFS_Transporters"/>
</dbReference>
<feature type="transmembrane region" description="Helical" evidence="8">
    <location>
        <begin position="403"/>
        <end position="425"/>
    </location>
</feature>
<proteinExistence type="predicted"/>
<feature type="transmembrane region" description="Helical" evidence="8">
    <location>
        <begin position="431"/>
        <end position="451"/>
    </location>
</feature>
<keyword evidence="6 8" id="KW-0472">Membrane</keyword>
<evidence type="ECO:0000256" key="6">
    <source>
        <dbReference type="ARBA" id="ARBA00023136"/>
    </source>
</evidence>
<dbReference type="SUPFAM" id="SSF103473">
    <property type="entry name" value="MFS general substrate transporter"/>
    <property type="match status" value="1"/>
</dbReference>
<keyword evidence="4 8" id="KW-0812">Transmembrane</keyword>
<feature type="transmembrane region" description="Helical" evidence="8">
    <location>
        <begin position="306"/>
        <end position="325"/>
    </location>
</feature>
<keyword evidence="2" id="KW-0813">Transport</keyword>
<dbReference type="Proteomes" id="UP001214756">
    <property type="component" value="Chromosome"/>
</dbReference>
<evidence type="ECO:0000259" key="9">
    <source>
        <dbReference type="PROSITE" id="PS50850"/>
    </source>
</evidence>
<feature type="domain" description="Major facilitator superfamily (MFS) profile" evidence="9">
    <location>
        <begin position="51"/>
        <end position="457"/>
    </location>
</feature>
<organism evidence="10 11">
    <name type="scientific">Microbacterium maritypicum</name>
    <name type="common">Microbacterium liquefaciens</name>
    <dbReference type="NCBI Taxonomy" id="33918"/>
    <lineage>
        <taxon>Bacteria</taxon>
        <taxon>Bacillati</taxon>
        <taxon>Actinomycetota</taxon>
        <taxon>Actinomycetes</taxon>
        <taxon>Micrococcales</taxon>
        <taxon>Microbacteriaceae</taxon>
        <taxon>Microbacterium</taxon>
    </lineage>
</organism>
<dbReference type="GO" id="GO:0005886">
    <property type="term" value="C:plasma membrane"/>
    <property type="evidence" value="ECO:0007669"/>
    <property type="project" value="UniProtKB-SubCell"/>
</dbReference>
<name>A0AAJ5V8X4_MICMQ</name>
<dbReference type="AlphaFoldDB" id="A0AAJ5V8X4"/>
<dbReference type="PANTHER" id="PTHR23517:SF2">
    <property type="entry name" value="MULTIDRUG RESISTANCE PROTEIN MDTH"/>
    <property type="match status" value="1"/>
</dbReference>
<feature type="transmembrane region" description="Helical" evidence="8">
    <location>
        <begin position="189"/>
        <end position="212"/>
    </location>
</feature>
<feature type="transmembrane region" description="Helical" evidence="8">
    <location>
        <begin position="67"/>
        <end position="90"/>
    </location>
</feature>
<dbReference type="PROSITE" id="PS50850">
    <property type="entry name" value="MFS"/>
    <property type="match status" value="1"/>
</dbReference>